<comment type="caution">
    <text evidence="10">The sequence shown here is derived from an EMBL/GenBank/DDBJ whole genome shotgun (WGS) entry which is preliminary data.</text>
</comment>
<dbReference type="InterPro" id="IPR027417">
    <property type="entry name" value="P-loop_NTPase"/>
</dbReference>
<feature type="transmembrane region" description="Helical" evidence="7">
    <location>
        <begin position="12"/>
        <end position="36"/>
    </location>
</feature>
<dbReference type="PANTHER" id="PTHR24221">
    <property type="entry name" value="ATP-BINDING CASSETTE SUB-FAMILY B"/>
    <property type="match status" value="1"/>
</dbReference>
<dbReference type="GO" id="GO:0042883">
    <property type="term" value="P:cysteine transport"/>
    <property type="evidence" value="ECO:0007669"/>
    <property type="project" value="InterPro"/>
</dbReference>
<gene>
    <name evidence="10" type="primary">cydD</name>
    <name evidence="10" type="ORF">GMB86_01045</name>
</gene>
<evidence type="ECO:0000256" key="4">
    <source>
        <dbReference type="ARBA" id="ARBA00022840"/>
    </source>
</evidence>
<evidence type="ECO:0000313" key="11">
    <source>
        <dbReference type="Proteomes" id="UP000440978"/>
    </source>
</evidence>
<keyword evidence="6 7" id="KW-0472">Membrane</keyword>
<feature type="transmembrane region" description="Helical" evidence="7">
    <location>
        <begin position="235"/>
        <end position="261"/>
    </location>
</feature>
<dbReference type="EMBL" id="WNHB01000001">
    <property type="protein sequence ID" value="MTT30600.1"/>
    <property type="molecule type" value="Genomic_DNA"/>
</dbReference>
<protein>
    <submittedName>
        <fullName evidence="10">Thiol reductant ABC exporter subunit CydD</fullName>
    </submittedName>
</protein>
<evidence type="ECO:0000256" key="7">
    <source>
        <dbReference type="SAM" id="Phobius"/>
    </source>
</evidence>
<sequence>MNRELMSYKGIKLILALISVITMIQSICIVFQAKWLSDIISSLFAGHSLSSVSHQIIYFAMAFTARYALSLLIKRRAYRFAQKTGTRLREQMMAKLFQLGPAFVRREGTGNLVTLVLEGISQVKTFIELILPRMSSMGITPVVILAVVFIENRTSGVILLVTMPILIVFMILLGLAAQKKMDLQWSAYQTLSNHFVDSLRGIETLKFLGLSKKHGTSIKRVSEKYRTMTMGTLRLAFLSSFALDFFTMLSVATVAVMLGLQLINGEIFLNSALMILILAPEYFLPVRELGADYHATLNGKEAAEAIQSIIDVPIEQKKKNLFSLSKWDENSELTLNKVSVFREEEGKMSLNCINLSVKGFKKVGIIGESGAGKSTLIDILSGFMTPSEGEIKLSENEHSLTSLTHEAWRKHITYIPQTPYIFSQSVLDNVRFYKPNASVAEVEKALEQAGLAELVEGFPDGIKEQIGNGGRMMSGGQEQRIALARAFLCQRPIILLDEPTAHLDIETEYELKETMMSLFNHKLVFFATHRLHWMKQMDYIIVLNQGKIIEEGTLDNLLNKKGEFHKLIQSQLEGLE</sequence>
<keyword evidence="11" id="KW-1185">Reference proteome</keyword>
<keyword evidence="3" id="KW-0547">Nucleotide-binding</keyword>
<evidence type="ECO:0000259" key="8">
    <source>
        <dbReference type="PROSITE" id="PS50893"/>
    </source>
</evidence>
<dbReference type="GO" id="GO:0016887">
    <property type="term" value="F:ATP hydrolysis activity"/>
    <property type="evidence" value="ECO:0007669"/>
    <property type="project" value="InterPro"/>
</dbReference>
<keyword evidence="2 7" id="KW-0812">Transmembrane</keyword>
<dbReference type="Gene3D" id="1.20.1560.10">
    <property type="entry name" value="ABC transporter type 1, transmembrane domain"/>
    <property type="match status" value="1"/>
</dbReference>
<evidence type="ECO:0000256" key="2">
    <source>
        <dbReference type="ARBA" id="ARBA00022692"/>
    </source>
</evidence>
<evidence type="ECO:0000259" key="9">
    <source>
        <dbReference type="PROSITE" id="PS50929"/>
    </source>
</evidence>
<dbReference type="InterPro" id="IPR003439">
    <property type="entry name" value="ABC_transporter-like_ATP-bd"/>
</dbReference>
<keyword evidence="4" id="KW-0067">ATP-binding</keyword>
<dbReference type="GO" id="GO:0034040">
    <property type="term" value="F:ATPase-coupled lipid transmembrane transporter activity"/>
    <property type="evidence" value="ECO:0007669"/>
    <property type="project" value="TreeGrafter"/>
</dbReference>
<dbReference type="Proteomes" id="UP000440978">
    <property type="component" value="Unassembled WGS sequence"/>
</dbReference>
<dbReference type="RefSeq" id="WP_155215921.1">
    <property type="nucleotide sequence ID" value="NZ_WNHB01000001.1"/>
</dbReference>
<dbReference type="SUPFAM" id="SSF90123">
    <property type="entry name" value="ABC transporter transmembrane region"/>
    <property type="match status" value="1"/>
</dbReference>
<dbReference type="InterPro" id="IPR011527">
    <property type="entry name" value="ABC1_TM_dom"/>
</dbReference>
<dbReference type="InterPro" id="IPR036640">
    <property type="entry name" value="ABC1_TM_sf"/>
</dbReference>
<dbReference type="PROSITE" id="PS50893">
    <property type="entry name" value="ABC_TRANSPORTER_2"/>
    <property type="match status" value="1"/>
</dbReference>
<name>A0A6N8CMB0_9BACI</name>
<dbReference type="InterPro" id="IPR039421">
    <property type="entry name" value="Type_1_exporter"/>
</dbReference>
<accession>A0A6N8CMB0</accession>
<keyword evidence="5 7" id="KW-1133">Transmembrane helix</keyword>
<feature type="transmembrane region" description="Helical" evidence="7">
    <location>
        <begin position="56"/>
        <end position="73"/>
    </location>
</feature>
<dbReference type="Pfam" id="PF00005">
    <property type="entry name" value="ABC_tran"/>
    <property type="match status" value="1"/>
</dbReference>
<feature type="domain" description="ABC transporter" evidence="8">
    <location>
        <begin position="335"/>
        <end position="570"/>
    </location>
</feature>
<dbReference type="NCBIfam" id="TIGR02857">
    <property type="entry name" value="CydD"/>
    <property type="match status" value="1"/>
</dbReference>
<feature type="domain" description="ABC transmembrane type-1" evidence="9">
    <location>
        <begin position="16"/>
        <end position="298"/>
    </location>
</feature>
<evidence type="ECO:0000256" key="5">
    <source>
        <dbReference type="ARBA" id="ARBA00022989"/>
    </source>
</evidence>
<dbReference type="CDD" id="cd18584">
    <property type="entry name" value="ABC_6TM_AarD_CydD"/>
    <property type="match status" value="1"/>
</dbReference>
<dbReference type="PANTHER" id="PTHR24221:SF614">
    <property type="entry name" value="GLUTATHIONE_L-CYSTEINE TRANSPORT SYSTEM ATP-BINDING_PERMEASE PROTEIN CYDC"/>
    <property type="match status" value="1"/>
</dbReference>
<dbReference type="SMART" id="SM00382">
    <property type="entry name" value="AAA"/>
    <property type="match status" value="1"/>
</dbReference>
<dbReference type="GO" id="GO:0140359">
    <property type="term" value="F:ABC-type transporter activity"/>
    <property type="evidence" value="ECO:0007669"/>
    <property type="project" value="InterPro"/>
</dbReference>
<dbReference type="AlphaFoldDB" id="A0A6N8CMB0"/>
<dbReference type="SUPFAM" id="SSF52540">
    <property type="entry name" value="P-loop containing nucleoside triphosphate hydrolases"/>
    <property type="match status" value="1"/>
</dbReference>
<dbReference type="PROSITE" id="PS50929">
    <property type="entry name" value="ABC_TM1F"/>
    <property type="match status" value="1"/>
</dbReference>
<reference evidence="10 11" key="1">
    <citation type="submission" date="2019-11" db="EMBL/GenBank/DDBJ databases">
        <title>Terrilactibacillus tamarindus sp. nov. BCM23-1 isolated from bark of Tamarindus indica.</title>
        <authorList>
            <person name="Kingkaew E."/>
            <person name="Tanasupawat S."/>
        </authorList>
    </citation>
    <scope>NUCLEOTIDE SEQUENCE [LARGE SCALE GENOMIC DNA]</scope>
    <source>
        <strain evidence="10 11">BCM23-1</strain>
    </source>
</reference>
<organism evidence="10 11">
    <name type="scientific">Terrilactibacillus tamarindi</name>
    <dbReference type="NCBI Taxonomy" id="2599694"/>
    <lineage>
        <taxon>Bacteria</taxon>
        <taxon>Bacillati</taxon>
        <taxon>Bacillota</taxon>
        <taxon>Bacilli</taxon>
        <taxon>Bacillales</taxon>
        <taxon>Bacillaceae</taxon>
        <taxon>Terrilactibacillus</taxon>
    </lineage>
</organism>
<comment type="subcellular location">
    <subcellularLocation>
        <location evidence="1">Cell membrane</location>
        <topology evidence="1">Multi-pass membrane protein</topology>
    </subcellularLocation>
</comment>
<feature type="transmembrane region" description="Helical" evidence="7">
    <location>
        <begin position="130"/>
        <end position="150"/>
    </location>
</feature>
<dbReference type="GO" id="GO:0005524">
    <property type="term" value="F:ATP binding"/>
    <property type="evidence" value="ECO:0007669"/>
    <property type="project" value="UniProtKB-KW"/>
</dbReference>
<dbReference type="FunFam" id="3.40.50.300:FF:001542">
    <property type="entry name" value="Thiol reductant ABC exporter subunit CydD"/>
    <property type="match status" value="1"/>
</dbReference>
<dbReference type="InterPro" id="IPR014216">
    <property type="entry name" value="ABC_transptr_CydD"/>
</dbReference>
<dbReference type="OrthoDB" id="9806127at2"/>
<dbReference type="GO" id="GO:0005886">
    <property type="term" value="C:plasma membrane"/>
    <property type="evidence" value="ECO:0007669"/>
    <property type="project" value="UniProtKB-SubCell"/>
</dbReference>
<dbReference type="Gene3D" id="3.40.50.300">
    <property type="entry name" value="P-loop containing nucleotide triphosphate hydrolases"/>
    <property type="match status" value="1"/>
</dbReference>
<dbReference type="Pfam" id="PF00664">
    <property type="entry name" value="ABC_membrane"/>
    <property type="match status" value="1"/>
</dbReference>
<evidence type="ECO:0000313" key="10">
    <source>
        <dbReference type="EMBL" id="MTT30600.1"/>
    </source>
</evidence>
<dbReference type="InterPro" id="IPR003593">
    <property type="entry name" value="AAA+_ATPase"/>
</dbReference>
<feature type="transmembrane region" description="Helical" evidence="7">
    <location>
        <begin position="156"/>
        <end position="177"/>
    </location>
</feature>
<proteinExistence type="predicted"/>
<evidence type="ECO:0000256" key="3">
    <source>
        <dbReference type="ARBA" id="ARBA00022741"/>
    </source>
</evidence>
<evidence type="ECO:0000256" key="6">
    <source>
        <dbReference type="ARBA" id="ARBA00023136"/>
    </source>
</evidence>
<evidence type="ECO:0000256" key="1">
    <source>
        <dbReference type="ARBA" id="ARBA00004651"/>
    </source>
</evidence>